<keyword evidence="1" id="KW-0812">Transmembrane</keyword>
<keyword evidence="1" id="KW-0472">Membrane</keyword>
<feature type="transmembrane region" description="Helical" evidence="1">
    <location>
        <begin position="34"/>
        <end position="56"/>
    </location>
</feature>
<proteinExistence type="predicted"/>
<name>A0A4D5RF25_IXOSC</name>
<dbReference type="AlphaFoldDB" id="A0A4D5RF25"/>
<sequence length="78" mass="9465">MTCCHLPFACVIFLFEQPIWKTIALPRISNFQSWWPFHFCCIVQCSLFFFSFSFYLHCITLQVYKHTRKLFMATTRNK</sequence>
<evidence type="ECO:0000256" key="1">
    <source>
        <dbReference type="SAM" id="Phobius"/>
    </source>
</evidence>
<dbReference type="EMBL" id="GHJT01001792">
    <property type="protein sequence ID" value="MOY35763.1"/>
    <property type="molecule type" value="Transcribed_RNA"/>
</dbReference>
<organism evidence="2">
    <name type="scientific">Ixodes scapularis</name>
    <name type="common">Black-legged tick</name>
    <name type="synonym">Deer tick</name>
    <dbReference type="NCBI Taxonomy" id="6945"/>
    <lineage>
        <taxon>Eukaryota</taxon>
        <taxon>Metazoa</taxon>
        <taxon>Ecdysozoa</taxon>
        <taxon>Arthropoda</taxon>
        <taxon>Chelicerata</taxon>
        <taxon>Arachnida</taxon>
        <taxon>Acari</taxon>
        <taxon>Parasitiformes</taxon>
        <taxon>Ixodida</taxon>
        <taxon>Ixodoidea</taxon>
        <taxon>Ixodidae</taxon>
        <taxon>Ixodinae</taxon>
        <taxon>Ixodes</taxon>
    </lineage>
</organism>
<reference evidence="2" key="1">
    <citation type="submission" date="2019-04" db="EMBL/GenBank/DDBJ databases">
        <title>An insight into the mialome of Ixodes scapularis.</title>
        <authorList>
            <person name="Ribeiro J.M."/>
            <person name="Mather T.N."/>
            <person name="Karim S."/>
        </authorList>
    </citation>
    <scope>NUCLEOTIDE SEQUENCE</scope>
</reference>
<keyword evidence="1" id="KW-1133">Transmembrane helix</keyword>
<accession>A0A4D5RF25</accession>
<evidence type="ECO:0000313" key="2">
    <source>
        <dbReference type="EMBL" id="MOY35763.1"/>
    </source>
</evidence>
<protein>
    <submittedName>
        <fullName evidence="2">Uncharacterized protein</fullName>
    </submittedName>
</protein>